<accession>A0A4P7XL13</accession>
<evidence type="ECO:0000313" key="3">
    <source>
        <dbReference type="Proteomes" id="UP000298049"/>
    </source>
</evidence>
<dbReference type="OrthoDB" id="9801656at2"/>
<dbReference type="SUPFAM" id="SSF55729">
    <property type="entry name" value="Acyl-CoA N-acyltransferases (Nat)"/>
    <property type="match status" value="1"/>
</dbReference>
<dbReference type="EMBL" id="CP031093">
    <property type="protein sequence ID" value="QCF27204.1"/>
    <property type="molecule type" value="Genomic_DNA"/>
</dbReference>
<dbReference type="AlphaFoldDB" id="A0A4P7XL13"/>
<dbReference type="PANTHER" id="PTHR43792:SF1">
    <property type="entry name" value="N-ACETYLTRANSFERASE DOMAIN-CONTAINING PROTEIN"/>
    <property type="match status" value="1"/>
</dbReference>
<keyword evidence="3" id="KW-1185">Reference proteome</keyword>
<dbReference type="PROSITE" id="PS51186">
    <property type="entry name" value="GNAT"/>
    <property type="match status" value="1"/>
</dbReference>
<evidence type="ECO:0000313" key="2">
    <source>
        <dbReference type="EMBL" id="QCF27204.1"/>
    </source>
</evidence>
<protein>
    <submittedName>
        <fullName evidence="2">N-acetyltransferase</fullName>
    </submittedName>
</protein>
<dbReference type="InterPro" id="IPR016181">
    <property type="entry name" value="Acyl_CoA_acyltransferase"/>
</dbReference>
<feature type="domain" description="N-acetyltransferase" evidence="1">
    <location>
        <begin position="11"/>
        <end position="187"/>
    </location>
</feature>
<dbReference type="GO" id="GO:0016747">
    <property type="term" value="F:acyltransferase activity, transferring groups other than amino-acyl groups"/>
    <property type="evidence" value="ECO:0007669"/>
    <property type="project" value="InterPro"/>
</dbReference>
<keyword evidence="2" id="KW-0808">Transferase</keyword>
<dbReference type="RefSeq" id="WP_136549915.1">
    <property type="nucleotide sequence ID" value="NZ_CP031093.1"/>
</dbReference>
<dbReference type="Proteomes" id="UP000298049">
    <property type="component" value="Chromosome"/>
</dbReference>
<name>A0A4P7XL13_9ALTE</name>
<dbReference type="PANTHER" id="PTHR43792">
    <property type="entry name" value="GNAT FAMILY, PUTATIVE (AFU_ORTHOLOGUE AFUA_3G00765)-RELATED-RELATED"/>
    <property type="match status" value="1"/>
</dbReference>
<dbReference type="Pfam" id="PF13302">
    <property type="entry name" value="Acetyltransf_3"/>
    <property type="match status" value="1"/>
</dbReference>
<proteinExistence type="predicted"/>
<evidence type="ECO:0000259" key="1">
    <source>
        <dbReference type="PROSITE" id="PS51186"/>
    </source>
</evidence>
<dbReference type="InterPro" id="IPR051531">
    <property type="entry name" value="N-acetyltransferase"/>
</dbReference>
<sequence>MQILEPETDRLVLRQWRQSDKAPFSELNADPSVMAYFPDLLSAQQSDAMADRCASLIAERGWGFWAVELKTSGSFLGFVGLHVPTDRLPFSPCVEIGWRLAYEHWGNGYATEAAREVLRVGFEVIGLQEIVSFTAVTNQRSQAVMPRLEMEEDGTFEHPAVPAASELKRHCLYRIRECPLPMASNRPDSVGVAELCLPFQNPPTTEGKP</sequence>
<dbReference type="InterPro" id="IPR000182">
    <property type="entry name" value="GNAT_dom"/>
</dbReference>
<dbReference type="Gene3D" id="3.40.630.30">
    <property type="match status" value="1"/>
</dbReference>
<dbReference type="KEGG" id="hmi:soil367_15410"/>
<gene>
    <name evidence="2" type="ORF">soil367_15410</name>
</gene>
<organism evidence="2 3">
    <name type="scientific">Hydrocarboniclastica marina</name>
    <dbReference type="NCBI Taxonomy" id="2259620"/>
    <lineage>
        <taxon>Bacteria</taxon>
        <taxon>Pseudomonadati</taxon>
        <taxon>Pseudomonadota</taxon>
        <taxon>Gammaproteobacteria</taxon>
        <taxon>Alteromonadales</taxon>
        <taxon>Alteromonadaceae</taxon>
        <taxon>Hydrocarboniclastica</taxon>
    </lineage>
</organism>
<reference evidence="2 3" key="1">
    <citation type="submission" date="2018-07" db="EMBL/GenBank/DDBJ databases">
        <title>Marsedoiliclastica nanhaica gen. nov. sp. nov., a novel marine hydrocarbonoclastic bacterium isolated from an in-situ enriched hydrocarbon-degrading consortium in deep-sea sediment.</title>
        <authorList>
            <person name="Dong C."/>
            <person name="Ma T."/>
            <person name="Liu R."/>
            <person name="Shao Z."/>
        </authorList>
    </citation>
    <scope>NUCLEOTIDE SEQUENCE [LARGE SCALE GENOMIC DNA]</scope>
    <source>
        <strain evidence="3">soil36-7</strain>
    </source>
</reference>